<organism evidence="2 3">
    <name type="scientific">Mycena belliarum</name>
    <dbReference type="NCBI Taxonomy" id="1033014"/>
    <lineage>
        <taxon>Eukaryota</taxon>
        <taxon>Fungi</taxon>
        <taxon>Dikarya</taxon>
        <taxon>Basidiomycota</taxon>
        <taxon>Agaricomycotina</taxon>
        <taxon>Agaricomycetes</taxon>
        <taxon>Agaricomycetidae</taxon>
        <taxon>Agaricales</taxon>
        <taxon>Marasmiineae</taxon>
        <taxon>Mycenaceae</taxon>
        <taxon>Mycena</taxon>
    </lineage>
</organism>
<dbReference type="EMBL" id="JARJCN010000015">
    <property type="protein sequence ID" value="KAJ7093841.1"/>
    <property type="molecule type" value="Genomic_DNA"/>
</dbReference>
<comment type="caution">
    <text evidence="2">The sequence shown here is derived from an EMBL/GenBank/DDBJ whole genome shotgun (WGS) entry which is preliminary data.</text>
</comment>
<feature type="domain" description="F-box" evidence="1">
    <location>
        <begin position="123"/>
        <end position="195"/>
    </location>
</feature>
<dbReference type="Gene3D" id="1.20.1280.50">
    <property type="match status" value="1"/>
</dbReference>
<dbReference type="SUPFAM" id="SSF81383">
    <property type="entry name" value="F-box domain"/>
    <property type="match status" value="1"/>
</dbReference>
<evidence type="ECO:0000259" key="1">
    <source>
        <dbReference type="Pfam" id="PF12937"/>
    </source>
</evidence>
<gene>
    <name evidence="2" type="ORF">B0H15DRAFT_143362</name>
</gene>
<dbReference type="InterPro" id="IPR036047">
    <property type="entry name" value="F-box-like_dom_sf"/>
</dbReference>
<reference evidence="2" key="1">
    <citation type="submission" date="2023-03" db="EMBL/GenBank/DDBJ databases">
        <title>Massive genome expansion in bonnet fungi (Mycena s.s.) driven by repeated elements and novel gene families across ecological guilds.</title>
        <authorList>
            <consortium name="Lawrence Berkeley National Laboratory"/>
            <person name="Harder C.B."/>
            <person name="Miyauchi S."/>
            <person name="Viragh M."/>
            <person name="Kuo A."/>
            <person name="Thoen E."/>
            <person name="Andreopoulos B."/>
            <person name="Lu D."/>
            <person name="Skrede I."/>
            <person name="Drula E."/>
            <person name="Henrissat B."/>
            <person name="Morin E."/>
            <person name="Kohler A."/>
            <person name="Barry K."/>
            <person name="LaButti K."/>
            <person name="Morin E."/>
            <person name="Salamov A."/>
            <person name="Lipzen A."/>
            <person name="Mereny Z."/>
            <person name="Hegedus B."/>
            <person name="Baldrian P."/>
            <person name="Stursova M."/>
            <person name="Weitz H."/>
            <person name="Taylor A."/>
            <person name="Grigoriev I.V."/>
            <person name="Nagy L.G."/>
            <person name="Martin F."/>
            <person name="Kauserud H."/>
        </authorList>
    </citation>
    <scope>NUCLEOTIDE SEQUENCE</scope>
    <source>
        <strain evidence="2">CBHHK173m</strain>
    </source>
</reference>
<dbReference type="InterPro" id="IPR001810">
    <property type="entry name" value="F-box_dom"/>
</dbReference>
<dbReference type="AlphaFoldDB" id="A0AAD6UCD7"/>
<sequence length="598" mass="66655">MPGTRPCLRAKPPERFFLPSTMSLPCEVRLCRSCNSTFTHSHLLPEAASLSAQLVEIVRTNYPVPHSATSLIRAVISDAPAEIYRYDALLEDLDTVFTAVVAGRDALKQLYEQSKCVVEAPVRRLPNEILAIIFSMNFEERMPTPEPILMRFWEDAARRELRRVAGGDLSSYAQVCSRWRDVALGTPTLWSRISLDLRCWTPEVPRVDVMYEQMLELLRLALERGKQVPLSIQVSGLGPSPPHALELLALSAPRWRTASFALDCTMFQHLSAVTGNLPQLEFLAITALTEDDEVLVDATRYFSSAPLLTQVEFSGPLAAVAHLPLQQVNLCGFEEVYPQDIAALLKAMASLPLDATLYTQINLAAVRAALPLDPEPIESLVGELEIASIQDLGDSARDALAVLFGALTLPEMHSLVLTGMPKFHPYSPLYWPPLAANAMFQRSESRQTLRSLSLKDVVITEADLLALLAELQALAFLSISDHPHVNGHAQQLVVTNTILKALTPTAYNTSATLLPQLDIIDFRTLGKFSERPLLDFVAGRLEHVGRRMHDPHHPPQFECAFLTIRGHFRELRPEVAQWFDAQISKKRLLFAWREADSE</sequence>
<keyword evidence="3" id="KW-1185">Reference proteome</keyword>
<proteinExistence type="predicted"/>
<protein>
    <recommendedName>
        <fullName evidence="1">F-box domain-containing protein</fullName>
    </recommendedName>
</protein>
<accession>A0AAD6UCD7</accession>
<dbReference type="Pfam" id="PF12937">
    <property type="entry name" value="F-box-like"/>
    <property type="match status" value="1"/>
</dbReference>
<name>A0AAD6UCD7_9AGAR</name>
<evidence type="ECO:0000313" key="3">
    <source>
        <dbReference type="Proteomes" id="UP001222325"/>
    </source>
</evidence>
<evidence type="ECO:0000313" key="2">
    <source>
        <dbReference type="EMBL" id="KAJ7093841.1"/>
    </source>
</evidence>
<dbReference type="Proteomes" id="UP001222325">
    <property type="component" value="Unassembled WGS sequence"/>
</dbReference>